<dbReference type="Proteomes" id="UP000028524">
    <property type="component" value="Unassembled WGS sequence"/>
</dbReference>
<evidence type="ECO:0000313" key="2">
    <source>
        <dbReference type="EMBL" id="KFA69359.1"/>
    </source>
</evidence>
<gene>
    <name evidence="2" type="ORF">S40285_09628</name>
</gene>
<feature type="domain" description="DUF6606" evidence="1">
    <location>
        <begin position="16"/>
        <end position="124"/>
    </location>
</feature>
<protein>
    <recommendedName>
        <fullName evidence="1">DUF6606 domain-containing protein</fullName>
    </recommendedName>
</protein>
<keyword evidence="3" id="KW-1185">Reference proteome</keyword>
<dbReference type="EMBL" id="KL659513">
    <property type="protein sequence ID" value="KFA69359.1"/>
    <property type="molecule type" value="Genomic_DNA"/>
</dbReference>
<organism evidence="2 3">
    <name type="scientific">Stachybotrys chlorohalonatus (strain IBT 40285)</name>
    <dbReference type="NCBI Taxonomy" id="1283841"/>
    <lineage>
        <taxon>Eukaryota</taxon>
        <taxon>Fungi</taxon>
        <taxon>Dikarya</taxon>
        <taxon>Ascomycota</taxon>
        <taxon>Pezizomycotina</taxon>
        <taxon>Sordariomycetes</taxon>
        <taxon>Hypocreomycetidae</taxon>
        <taxon>Hypocreales</taxon>
        <taxon>Stachybotryaceae</taxon>
        <taxon>Stachybotrys</taxon>
    </lineage>
</organism>
<dbReference type="OrthoDB" id="3182339at2759"/>
<dbReference type="InParanoid" id="A0A084QZH4"/>
<dbReference type="STRING" id="1283841.A0A084QZH4"/>
<proteinExistence type="predicted"/>
<reference evidence="2 3" key="1">
    <citation type="journal article" date="2014" name="BMC Genomics">
        <title>Comparative genome sequencing reveals chemotype-specific gene clusters in the toxigenic black mold Stachybotrys.</title>
        <authorList>
            <person name="Semeiks J."/>
            <person name="Borek D."/>
            <person name="Otwinowski Z."/>
            <person name="Grishin N.V."/>
        </authorList>
    </citation>
    <scope>NUCLEOTIDE SEQUENCE [LARGE SCALE GENOMIC DNA]</scope>
    <source>
        <strain evidence="2 3">IBT 40285</strain>
    </source>
</reference>
<evidence type="ECO:0000313" key="3">
    <source>
        <dbReference type="Proteomes" id="UP000028524"/>
    </source>
</evidence>
<sequence>MGLGKQGRKARVVYGPVPLHVVAQNAGTLVRSTQSRVIFETFELSPSNAAVYSTSGRLRRYFPDAAVAVPFEVFEDSEFIKAIAQTLATMSHQSVSEMQPRAMKAKKNQIEERDTVKPFIVNHLSSPLFDPLAAHKPK</sequence>
<dbReference type="InterPro" id="IPR046541">
    <property type="entry name" value="DUF6606"/>
</dbReference>
<dbReference type="Pfam" id="PF20255">
    <property type="entry name" value="DUF6606"/>
    <property type="match status" value="1"/>
</dbReference>
<accession>A0A084QZH4</accession>
<name>A0A084QZH4_STAC4</name>
<dbReference type="AlphaFoldDB" id="A0A084QZH4"/>
<evidence type="ECO:0000259" key="1">
    <source>
        <dbReference type="Pfam" id="PF20255"/>
    </source>
</evidence>
<dbReference type="HOGENOM" id="CLU_1856615_0_0_1"/>